<organism evidence="1 2">
    <name type="scientific">Panagrolaimus sp. PS1159</name>
    <dbReference type="NCBI Taxonomy" id="55785"/>
    <lineage>
        <taxon>Eukaryota</taxon>
        <taxon>Metazoa</taxon>
        <taxon>Ecdysozoa</taxon>
        <taxon>Nematoda</taxon>
        <taxon>Chromadorea</taxon>
        <taxon>Rhabditida</taxon>
        <taxon>Tylenchina</taxon>
        <taxon>Panagrolaimomorpha</taxon>
        <taxon>Panagrolaimoidea</taxon>
        <taxon>Panagrolaimidae</taxon>
        <taxon>Panagrolaimus</taxon>
    </lineage>
</organism>
<dbReference type="WBParaSite" id="PS1159_v2.g17465.t1">
    <property type="protein sequence ID" value="PS1159_v2.g17465.t1"/>
    <property type="gene ID" value="PS1159_v2.g17465"/>
</dbReference>
<name>A0AC35FH42_9BILA</name>
<evidence type="ECO:0000313" key="1">
    <source>
        <dbReference type="Proteomes" id="UP000887580"/>
    </source>
</evidence>
<sequence>MGENFNTTILNSKNGAIRFQSPEKYQILRILNEGAQGIVVEAWDQLNARKLAIKKLKNIFENPGGPKLWYREFILGAAVQHDNVSFSYFYFLNL</sequence>
<evidence type="ECO:0000313" key="2">
    <source>
        <dbReference type="WBParaSite" id="PS1159_v2.g17465.t1"/>
    </source>
</evidence>
<dbReference type="Proteomes" id="UP000887580">
    <property type="component" value="Unplaced"/>
</dbReference>
<accession>A0AC35FH42</accession>
<protein>
    <submittedName>
        <fullName evidence="2">Protein kinase domain-containing protein</fullName>
    </submittedName>
</protein>
<reference evidence="2" key="1">
    <citation type="submission" date="2022-11" db="UniProtKB">
        <authorList>
            <consortium name="WormBaseParasite"/>
        </authorList>
    </citation>
    <scope>IDENTIFICATION</scope>
</reference>
<proteinExistence type="predicted"/>